<dbReference type="Proteomes" id="UP000313066">
    <property type="component" value="Unassembled WGS sequence"/>
</dbReference>
<dbReference type="EMBL" id="VDMA02000024">
    <property type="protein sequence ID" value="KAB8180080.1"/>
    <property type="molecule type" value="Genomic_DNA"/>
</dbReference>
<evidence type="ECO:0000256" key="1">
    <source>
        <dbReference type="SAM" id="MobiDB-lite"/>
    </source>
</evidence>
<dbReference type="SUPFAM" id="SSF53597">
    <property type="entry name" value="Dihydrofolate reductase-like"/>
    <property type="match status" value="1"/>
</dbReference>
<feature type="compositionally biased region" description="Basic residues" evidence="1">
    <location>
        <begin position="13"/>
        <end position="24"/>
    </location>
</feature>
<dbReference type="AlphaFoldDB" id="A0A5N6BIK1"/>
<dbReference type="Pfam" id="PF01872">
    <property type="entry name" value="RibD_C"/>
    <property type="match status" value="1"/>
</dbReference>
<dbReference type="GO" id="GO:0009231">
    <property type="term" value="P:riboflavin biosynthetic process"/>
    <property type="evidence" value="ECO:0007669"/>
    <property type="project" value="InterPro"/>
</dbReference>
<feature type="region of interest" description="Disordered" evidence="1">
    <location>
        <begin position="1"/>
        <end position="32"/>
    </location>
</feature>
<dbReference type="InterPro" id="IPR024072">
    <property type="entry name" value="DHFR-like_dom_sf"/>
</dbReference>
<keyword evidence="4" id="KW-1185">Reference proteome</keyword>
<dbReference type="Gene3D" id="3.40.430.10">
    <property type="entry name" value="Dihydrofolate Reductase, subunit A"/>
    <property type="match status" value="1"/>
</dbReference>
<gene>
    <name evidence="3" type="ORF">FH610_034190</name>
</gene>
<accession>A0A5N6BIK1</accession>
<dbReference type="GO" id="GO:0008703">
    <property type="term" value="F:5-amino-6-(5-phosphoribosylamino)uracil reductase activity"/>
    <property type="evidence" value="ECO:0007669"/>
    <property type="project" value="InterPro"/>
</dbReference>
<dbReference type="RefSeq" id="WP_139579375.1">
    <property type="nucleotide sequence ID" value="NZ_VDMA02000024.1"/>
</dbReference>
<proteinExistence type="predicted"/>
<evidence type="ECO:0000313" key="4">
    <source>
        <dbReference type="Proteomes" id="UP000313066"/>
    </source>
</evidence>
<feature type="domain" description="Bacterial bifunctional deaminase-reductase C-terminal" evidence="2">
    <location>
        <begin position="32"/>
        <end position="86"/>
    </location>
</feature>
<reference evidence="3 4" key="1">
    <citation type="submission" date="2019-10" db="EMBL/GenBank/DDBJ databases">
        <title>Nonomuraea sp. nov., isolated from Phyllanthus amarus.</title>
        <authorList>
            <person name="Klykleung N."/>
            <person name="Tanasupawat S."/>
        </authorList>
    </citation>
    <scope>NUCLEOTIDE SEQUENCE [LARGE SCALE GENOMIC DNA]</scope>
    <source>
        <strain evidence="3 4">CR1-09</strain>
    </source>
</reference>
<dbReference type="InterPro" id="IPR002734">
    <property type="entry name" value="RibDG_C"/>
</dbReference>
<organism evidence="3 4">
    <name type="scientific">Microbispora catharanthi</name>
    <dbReference type="NCBI Taxonomy" id="1712871"/>
    <lineage>
        <taxon>Bacteria</taxon>
        <taxon>Bacillati</taxon>
        <taxon>Actinomycetota</taxon>
        <taxon>Actinomycetes</taxon>
        <taxon>Streptosporangiales</taxon>
        <taxon>Streptosporangiaceae</taxon>
        <taxon>Microbispora</taxon>
    </lineage>
</organism>
<sequence length="131" mass="14267">MTTNDGGGCKNKVSIRRPARRNPHGKGSVEAAGEKNVLVMGGANIAQQFVKAGLVDEIQIQLVPVLLGAGTRLFDNLGADHIELERTMLNESPHVTHLRFRVVRGRGRRRRMRAVRGGISPLSAGRTVRDP</sequence>
<comment type="caution">
    <text evidence="3">The sequence shown here is derived from an EMBL/GenBank/DDBJ whole genome shotgun (WGS) entry which is preliminary data.</text>
</comment>
<protein>
    <recommendedName>
        <fullName evidence="2">Bacterial bifunctional deaminase-reductase C-terminal domain-containing protein</fullName>
    </recommendedName>
</protein>
<evidence type="ECO:0000313" key="3">
    <source>
        <dbReference type="EMBL" id="KAB8180080.1"/>
    </source>
</evidence>
<name>A0A5N6BIK1_9ACTN</name>
<evidence type="ECO:0000259" key="2">
    <source>
        <dbReference type="Pfam" id="PF01872"/>
    </source>
</evidence>